<evidence type="ECO:0000259" key="12">
    <source>
        <dbReference type="Pfam" id="PF02767"/>
    </source>
</evidence>
<keyword evidence="4 10" id="KW-0963">Cytoplasm</keyword>
<dbReference type="InterPro" id="IPR022635">
    <property type="entry name" value="DNA_polIII_beta_C"/>
</dbReference>
<keyword evidence="6 10" id="KW-0548">Nucleotidyltransferase</keyword>
<name>A0A6I6CTU2_9GAMM</name>
<comment type="similarity">
    <text evidence="2 10">Belongs to the beta sliding clamp family.</text>
</comment>
<dbReference type="Proteomes" id="UP000427716">
    <property type="component" value="Chromosome"/>
</dbReference>
<evidence type="ECO:0000259" key="11">
    <source>
        <dbReference type="Pfam" id="PF00712"/>
    </source>
</evidence>
<evidence type="ECO:0000256" key="10">
    <source>
        <dbReference type="PIRNR" id="PIRNR000804"/>
    </source>
</evidence>
<dbReference type="SMART" id="SM00480">
    <property type="entry name" value="POL3Bc"/>
    <property type="match status" value="1"/>
</dbReference>
<evidence type="ECO:0000256" key="4">
    <source>
        <dbReference type="ARBA" id="ARBA00022490"/>
    </source>
</evidence>
<dbReference type="Pfam" id="PF02767">
    <property type="entry name" value="DNA_pol3_beta_2"/>
    <property type="match status" value="1"/>
</dbReference>
<keyword evidence="7 10" id="KW-0235">DNA replication</keyword>
<dbReference type="Pfam" id="PF02768">
    <property type="entry name" value="DNA_pol3_beta_3"/>
    <property type="match status" value="1"/>
</dbReference>
<evidence type="ECO:0000256" key="3">
    <source>
        <dbReference type="ARBA" id="ARBA00021035"/>
    </source>
</evidence>
<evidence type="ECO:0000313" key="15">
    <source>
        <dbReference type="Proteomes" id="UP000427716"/>
    </source>
</evidence>
<gene>
    <name evidence="14" type="ORF">GM160_00010</name>
</gene>
<evidence type="ECO:0000259" key="13">
    <source>
        <dbReference type="Pfam" id="PF02768"/>
    </source>
</evidence>
<feature type="domain" description="DNA polymerase III beta sliding clamp C-terminal" evidence="13">
    <location>
        <begin position="247"/>
        <end position="367"/>
    </location>
</feature>
<dbReference type="PANTHER" id="PTHR30478">
    <property type="entry name" value="DNA POLYMERASE III SUBUNIT BETA"/>
    <property type="match status" value="1"/>
</dbReference>
<dbReference type="AlphaFoldDB" id="A0A6I6CTU2"/>
<dbReference type="InterPro" id="IPR022637">
    <property type="entry name" value="DNA_polIII_beta_cen"/>
</dbReference>
<evidence type="ECO:0000313" key="14">
    <source>
        <dbReference type="EMBL" id="QGT77389.1"/>
    </source>
</evidence>
<accession>A0A6I6CTU2</accession>
<dbReference type="PANTHER" id="PTHR30478:SF0">
    <property type="entry name" value="BETA SLIDING CLAMP"/>
    <property type="match status" value="1"/>
</dbReference>
<comment type="subcellular location">
    <subcellularLocation>
        <location evidence="1 10">Cytoplasm</location>
    </subcellularLocation>
</comment>
<dbReference type="RefSeq" id="WP_156227195.1">
    <property type="nucleotide sequence ID" value="NZ_CP046415.1"/>
</dbReference>
<dbReference type="Gene3D" id="3.70.10.10">
    <property type="match status" value="1"/>
</dbReference>
<dbReference type="CDD" id="cd00140">
    <property type="entry name" value="beta_clamp"/>
    <property type="match status" value="1"/>
</dbReference>
<organism evidence="14 15">
    <name type="scientific">Guyparkeria halophila</name>
    <dbReference type="NCBI Taxonomy" id="47960"/>
    <lineage>
        <taxon>Bacteria</taxon>
        <taxon>Pseudomonadati</taxon>
        <taxon>Pseudomonadota</taxon>
        <taxon>Gammaproteobacteria</taxon>
        <taxon>Chromatiales</taxon>
        <taxon>Thioalkalibacteraceae</taxon>
        <taxon>Guyparkeria</taxon>
    </lineage>
</organism>
<dbReference type="InterPro" id="IPR001001">
    <property type="entry name" value="DNA_polIII_beta"/>
</dbReference>
<comment type="function">
    <text evidence="10">Confers DNA tethering and processivity to DNA polymerases and other proteins. Acts as a clamp, forming a ring around DNA (a reaction catalyzed by the clamp-loading complex) which diffuses in an ATP-independent manner freely and bidirectionally along dsDNA. Initially characterized for its ability to contact the catalytic subunit of DNA polymerase III (Pol III), a complex, multichain enzyme responsible for most of the replicative synthesis in bacteria; Pol III exhibits 3'-5' exonuclease proofreading activity. The beta chain is required for initiation of replication as well as for processivity of DNA replication.</text>
</comment>
<dbReference type="InterPro" id="IPR046938">
    <property type="entry name" value="DNA_clamp_sf"/>
</dbReference>
<evidence type="ECO:0000256" key="9">
    <source>
        <dbReference type="ARBA" id="ARBA00023125"/>
    </source>
</evidence>
<reference evidence="14 15" key="1">
    <citation type="submission" date="2019-11" db="EMBL/GenBank/DDBJ databases">
        <authorList>
            <person name="Zhang J."/>
            <person name="Sun C."/>
        </authorList>
    </citation>
    <scope>NUCLEOTIDE SEQUENCE [LARGE SCALE GENOMIC DNA]</scope>
    <source>
        <strain evidence="15">sp2</strain>
    </source>
</reference>
<dbReference type="InterPro" id="IPR022634">
    <property type="entry name" value="DNA_polIII_beta_N"/>
</dbReference>
<dbReference type="SUPFAM" id="SSF55979">
    <property type="entry name" value="DNA clamp"/>
    <property type="match status" value="3"/>
</dbReference>
<feature type="domain" description="DNA polymerase III beta sliding clamp N-terminal" evidence="11">
    <location>
        <begin position="1"/>
        <end position="118"/>
    </location>
</feature>
<dbReference type="PIRSF" id="PIRSF000804">
    <property type="entry name" value="DNA_pol_III_b"/>
    <property type="match status" value="1"/>
</dbReference>
<evidence type="ECO:0000256" key="7">
    <source>
        <dbReference type="ARBA" id="ARBA00022705"/>
    </source>
</evidence>
<evidence type="ECO:0000256" key="5">
    <source>
        <dbReference type="ARBA" id="ARBA00022679"/>
    </source>
</evidence>
<feature type="domain" description="DNA polymerase III beta sliding clamp central" evidence="12">
    <location>
        <begin position="130"/>
        <end position="244"/>
    </location>
</feature>
<keyword evidence="15" id="KW-1185">Reference proteome</keyword>
<dbReference type="GO" id="GO:0003677">
    <property type="term" value="F:DNA binding"/>
    <property type="evidence" value="ECO:0007669"/>
    <property type="project" value="UniProtKB-UniRule"/>
</dbReference>
<dbReference type="Pfam" id="PF00712">
    <property type="entry name" value="DNA_pol3_beta"/>
    <property type="match status" value="1"/>
</dbReference>
<dbReference type="KEGG" id="ghl:GM160_00010"/>
<evidence type="ECO:0000256" key="1">
    <source>
        <dbReference type="ARBA" id="ARBA00004496"/>
    </source>
</evidence>
<dbReference type="GO" id="GO:0003887">
    <property type="term" value="F:DNA-directed DNA polymerase activity"/>
    <property type="evidence" value="ECO:0007669"/>
    <property type="project" value="UniProtKB-UniRule"/>
</dbReference>
<evidence type="ECO:0000256" key="8">
    <source>
        <dbReference type="ARBA" id="ARBA00022932"/>
    </source>
</evidence>
<keyword evidence="5 10" id="KW-0808">Transferase</keyword>
<dbReference type="NCBIfam" id="TIGR00663">
    <property type="entry name" value="dnan"/>
    <property type="match status" value="1"/>
</dbReference>
<protein>
    <recommendedName>
        <fullName evidence="3 10">Beta sliding clamp</fullName>
    </recommendedName>
</protein>
<comment type="subunit">
    <text evidence="10">Forms a ring-shaped head-to-tail homodimer around DNA.</text>
</comment>
<dbReference type="GO" id="GO:0008408">
    <property type="term" value="F:3'-5' exonuclease activity"/>
    <property type="evidence" value="ECO:0007669"/>
    <property type="project" value="InterPro"/>
</dbReference>
<dbReference type="GO" id="GO:0009360">
    <property type="term" value="C:DNA polymerase III complex"/>
    <property type="evidence" value="ECO:0007669"/>
    <property type="project" value="InterPro"/>
</dbReference>
<dbReference type="EMBL" id="CP046415">
    <property type="protein sequence ID" value="QGT77389.1"/>
    <property type="molecule type" value="Genomic_DNA"/>
</dbReference>
<proteinExistence type="inferred from homology"/>
<dbReference type="GO" id="GO:0006271">
    <property type="term" value="P:DNA strand elongation involved in DNA replication"/>
    <property type="evidence" value="ECO:0007669"/>
    <property type="project" value="TreeGrafter"/>
</dbReference>
<evidence type="ECO:0000256" key="6">
    <source>
        <dbReference type="ARBA" id="ARBA00022695"/>
    </source>
</evidence>
<sequence>MQLTVSRPDLLDAINRVIGGVEKRQTMPILGNLLLEADGDRLKLTGTDLEIQLESECPADIGQPGRTTVNARKLHDIIRAIPAESQIGIRQEDGFVIVQAGHSVFRLGCLPADEYPRMEATTEEYRLVLGQDRLRAMLEKTQFSMAQQDVRYFLNGLLFEVSPERIRCVATDGHRLALAETDSQQAIAETLRIIVPRKMVMELMRALDRDDDSPVELLVSTQQIELKLAQQRMVSKLIDGRFPDYERVIPKTNSKQVHVDRETLKQVLQRASVLNTDRFAGAHYQLQSDRLAIEAINSDQESSREEIPVHYQGDDLKIAFNISYMLAILSHVDDMQVRMDFETPESSALILPTDEDAIRTRYVLMPMKI</sequence>
<keyword evidence="8 10" id="KW-0239">DNA-directed DNA polymerase</keyword>
<keyword evidence="9" id="KW-0238">DNA-binding</keyword>
<dbReference type="GO" id="GO:0005737">
    <property type="term" value="C:cytoplasm"/>
    <property type="evidence" value="ECO:0007669"/>
    <property type="project" value="UniProtKB-SubCell"/>
</dbReference>
<dbReference type="Gene3D" id="3.10.150.10">
    <property type="entry name" value="DNA Polymerase III, subunit A, domain 2"/>
    <property type="match status" value="1"/>
</dbReference>
<evidence type="ECO:0000256" key="2">
    <source>
        <dbReference type="ARBA" id="ARBA00010752"/>
    </source>
</evidence>